<dbReference type="Pfam" id="PF02602">
    <property type="entry name" value="HEM4"/>
    <property type="match status" value="1"/>
</dbReference>
<dbReference type="EMBL" id="JBHTBX010000002">
    <property type="protein sequence ID" value="MFC7433821.1"/>
    <property type="molecule type" value="Genomic_DNA"/>
</dbReference>
<accession>A0ABW2R6I1</accession>
<evidence type="ECO:0000313" key="2">
    <source>
        <dbReference type="EMBL" id="MFC7433821.1"/>
    </source>
</evidence>
<protein>
    <submittedName>
        <fullName evidence="2">Uroporphyrinogen-III synthase</fullName>
        <ecNumber evidence="2">4.2.1.75</ecNumber>
    </submittedName>
</protein>
<feature type="domain" description="Tetrapyrrole biosynthesis uroporphyrinogen III synthase" evidence="1">
    <location>
        <begin position="21"/>
        <end position="268"/>
    </location>
</feature>
<evidence type="ECO:0000313" key="3">
    <source>
        <dbReference type="Proteomes" id="UP001596495"/>
    </source>
</evidence>
<dbReference type="Proteomes" id="UP001596495">
    <property type="component" value="Unassembled WGS sequence"/>
</dbReference>
<reference evidence="3" key="1">
    <citation type="journal article" date="2019" name="Int. J. Syst. Evol. Microbiol.">
        <title>The Global Catalogue of Microorganisms (GCM) 10K type strain sequencing project: providing services to taxonomists for standard genome sequencing and annotation.</title>
        <authorList>
            <consortium name="The Broad Institute Genomics Platform"/>
            <consortium name="The Broad Institute Genome Sequencing Center for Infectious Disease"/>
            <person name="Wu L."/>
            <person name="Ma J."/>
        </authorList>
    </citation>
    <scope>NUCLEOTIDE SEQUENCE [LARGE SCALE GENOMIC DNA]</scope>
    <source>
        <strain evidence="3">CCUG 54518</strain>
    </source>
</reference>
<organism evidence="2 3">
    <name type="scientific">Hydrogenophaga bisanensis</name>
    <dbReference type="NCBI Taxonomy" id="439611"/>
    <lineage>
        <taxon>Bacteria</taxon>
        <taxon>Pseudomonadati</taxon>
        <taxon>Pseudomonadota</taxon>
        <taxon>Betaproteobacteria</taxon>
        <taxon>Burkholderiales</taxon>
        <taxon>Comamonadaceae</taxon>
        <taxon>Hydrogenophaga</taxon>
    </lineage>
</organism>
<dbReference type="GO" id="GO:0004852">
    <property type="term" value="F:uroporphyrinogen-III synthase activity"/>
    <property type="evidence" value="ECO:0007669"/>
    <property type="project" value="UniProtKB-EC"/>
</dbReference>
<dbReference type="EC" id="4.2.1.75" evidence="2"/>
<comment type="caution">
    <text evidence="2">The sequence shown here is derived from an EMBL/GenBank/DDBJ whole genome shotgun (WGS) entry which is preliminary data.</text>
</comment>
<dbReference type="InterPro" id="IPR036108">
    <property type="entry name" value="4pyrrol_syn_uPrphyn_synt_sf"/>
</dbReference>
<name>A0ABW2R6I1_9BURK</name>
<keyword evidence="3" id="KW-1185">Reference proteome</keyword>
<keyword evidence="2" id="KW-0456">Lyase</keyword>
<dbReference type="CDD" id="cd06578">
    <property type="entry name" value="HemD"/>
    <property type="match status" value="1"/>
</dbReference>
<dbReference type="RefSeq" id="WP_382254336.1">
    <property type="nucleotide sequence ID" value="NZ_JBHTBX010000002.1"/>
</dbReference>
<gene>
    <name evidence="2" type="ORF">ACFQNJ_04790</name>
</gene>
<dbReference type="Gene3D" id="3.40.50.10090">
    <property type="match status" value="2"/>
</dbReference>
<proteinExistence type="predicted"/>
<sequence length="278" mass="30531">MNRPVLHGLYITRPAQEAATWVASLVDAGWPAMAFPLIDIGPPADPVLLAARDAIRQEAYRYDALMFVSGAAVVHFFEGLDRLPWRPATRFWAPGPATGRRLVEALAWHGVSPDRVDMPAADADNYDSESLWPVVQPMVRSGTRVLLVRGRSRGADPASAGDIPGQGRNWLIERCREAGAVVEGCVAYERGVPRWTEERVRLASQGMRPGHAWLFSSSESIDHLARMPGAADWREACALATHPRIAERASRIGFGSVVRLRPTLQDLLSALESGWSRP</sequence>
<dbReference type="InterPro" id="IPR003754">
    <property type="entry name" value="4pyrrol_synth_uPrphyn_synth"/>
</dbReference>
<evidence type="ECO:0000259" key="1">
    <source>
        <dbReference type="Pfam" id="PF02602"/>
    </source>
</evidence>
<dbReference type="SUPFAM" id="SSF69618">
    <property type="entry name" value="HemD-like"/>
    <property type="match status" value="1"/>
</dbReference>